<accession>A0A1G8APM0</accession>
<keyword evidence="3" id="KW-1185">Reference proteome</keyword>
<reference evidence="3" key="1">
    <citation type="submission" date="2016-10" db="EMBL/GenBank/DDBJ databases">
        <authorList>
            <person name="Varghese N."/>
            <person name="Submissions S."/>
        </authorList>
    </citation>
    <scope>NUCLEOTIDE SEQUENCE [LARGE SCALE GENOMIC DNA]</scope>
    <source>
        <strain evidence="3">930I</strain>
    </source>
</reference>
<dbReference type="AlphaFoldDB" id="A0A1G8APM0"/>
<protein>
    <submittedName>
        <fullName evidence="2">Uncharacterized protein</fullName>
    </submittedName>
</protein>
<keyword evidence="1" id="KW-0732">Signal</keyword>
<organism evidence="2 3">
    <name type="scientific">Roseospirillum parvum</name>
    <dbReference type="NCBI Taxonomy" id="83401"/>
    <lineage>
        <taxon>Bacteria</taxon>
        <taxon>Pseudomonadati</taxon>
        <taxon>Pseudomonadota</taxon>
        <taxon>Alphaproteobacteria</taxon>
        <taxon>Rhodospirillales</taxon>
        <taxon>Rhodospirillaceae</taxon>
        <taxon>Roseospirillum</taxon>
    </lineage>
</organism>
<dbReference type="EMBL" id="FNCV01000005">
    <property type="protein sequence ID" value="SDH22918.1"/>
    <property type="molecule type" value="Genomic_DNA"/>
</dbReference>
<evidence type="ECO:0000256" key="1">
    <source>
        <dbReference type="SAM" id="SignalP"/>
    </source>
</evidence>
<dbReference type="OrthoDB" id="8480373at2"/>
<evidence type="ECO:0000313" key="3">
    <source>
        <dbReference type="Proteomes" id="UP000217076"/>
    </source>
</evidence>
<dbReference type="Proteomes" id="UP000217076">
    <property type="component" value="Unassembled WGS sequence"/>
</dbReference>
<name>A0A1G8APM0_9PROT</name>
<evidence type="ECO:0000313" key="2">
    <source>
        <dbReference type="EMBL" id="SDH22918.1"/>
    </source>
</evidence>
<sequence>MSPPTLFPPTLRRAIFAPLALSVGIASLTLSACGAPHLSTVRSAKENLVGREAAVLDRCIGQPLSTHRLTDDAPGHVAVYSSAQARGPDGRLLASPIPEAAAQATACVFQVAVRDGRIVAVNSENRAGWGFGSIKACSAVVRGCAGS</sequence>
<proteinExistence type="predicted"/>
<feature type="chain" id="PRO_5011724254" evidence="1">
    <location>
        <begin position="33"/>
        <end position="147"/>
    </location>
</feature>
<gene>
    <name evidence="2" type="ORF">SAMN05421742_10565</name>
</gene>
<dbReference type="RefSeq" id="WP_092618550.1">
    <property type="nucleotide sequence ID" value="NZ_FNCV01000005.1"/>
</dbReference>
<feature type="signal peptide" evidence="1">
    <location>
        <begin position="1"/>
        <end position="32"/>
    </location>
</feature>